<proteinExistence type="predicted"/>
<feature type="region of interest" description="Disordered" evidence="1">
    <location>
        <begin position="23"/>
        <end position="51"/>
    </location>
</feature>
<dbReference type="AlphaFoldDB" id="A0A4Y2PE51"/>
<evidence type="ECO:0000313" key="2">
    <source>
        <dbReference type="EMBL" id="GBN49232.1"/>
    </source>
</evidence>
<dbReference type="EMBL" id="BGPR01214515">
    <property type="protein sequence ID" value="GBN49232.1"/>
    <property type="molecule type" value="Genomic_DNA"/>
</dbReference>
<evidence type="ECO:0000313" key="5">
    <source>
        <dbReference type="EMBL" id="GBN49329.1"/>
    </source>
</evidence>
<dbReference type="Proteomes" id="UP000499080">
    <property type="component" value="Unassembled WGS sequence"/>
</dbReference>
<accession>A0A4Y2PE51</accession>
<organism evidence="5 6">
    <name type="scientific">Araneus ventricosus</name>
    <name type="common">Orbweaver spider</name>
    <name type="synonym">Epeira ventricosa</name>
    <dbReference type="NCBI Taxonomy" id="182803"/>
    <lineage>
        <taxon>Eukaryota</taxon>
        <taxon>Metazoa</taxon>
        <taxon>Ecdysozoa</taxon>
        <taxon>Arthropoda</taxon>
        <taxon>Chelicerata</taxon>
        <taxon>Arachnida</taxon>
        <taxon>Araneae</taxon>
        <taxon>Araneomorphae</taxon>
        <taxon>Entelegynae</taxon>
        <taxon>Araneoidea</taxon>
        <taxon>Araneidae</taxon>
        <taxon>Araneus</taxon>
    </lineage>
</organism>
<dbReference type="EMBL" id="BGPR01214564">
    <property type="protein sequence ID" value="GBN49329.1"/>
    <property type="molecule type" value="Genomic_DNA"/>
</dbReference>
<gene>
    <name evidence="4" type="ORF">AVEN_106054_1</name>
    <name evidence="5" type="ORF">AVEN_116729_1</name>
    <name evidence="2" type="ORF">AVEN_191672_1</name>
    <name evidence="3" type="ORF">AVEN_267859_1</name>
</gene>
<feature type="non-terminal residue" evidence="5">
    <location>
        <position position="51"/>
    </location>
</feature>
<evidence type="ECO:0000313" key="6">
    <source>
        <dbReference type="Proteomes" id="UP000499080"/>
    </source>
</evidence>
<reference evidence="5 6" key="1">
    <citation type="journal article" date="2019" name="Sci. Rep.">
        <title>Orb-weaving spider Araneus ventricosus genome elucidates the spidroin gene catalogue.</title>
        <authorList>
            <person name="Kono N."/>
            <person name="Nakamura H."/>
            <person name="Ohtoshi R."/>
            <person name="Moran D.A.P."/>
            <person name="Shinohara A."/>
            <person name="Yoshida Y."/>
            <person name="Fujiwara M."/>
            <person name="Mori M."/>
            <person name="Tomita M."/>
            <person name="Arakawa K."/>
        </authorList>
    </citation>
    <scope>NUCLEOTIDE SEQUENCE [LARGE SCALE GENOMIC DNA]</scope>
</reference>
<protein>
    <submittedName>
        <fullName evidence="5">Uncharacterized protein</fullName>
    </submittedName>
</protein>
<evidence type="ECO:0000313" key="3">
    <source>
        <dbReference type="EMBL" id="GBN49258.1"/>
    </source>
</evidence>
<evidence type="ECO:0000313" key="4">
    <source>
        <dbReference type="EMBL" id="GBN49314.1"/>
    </source>
</evidence>
<evidence type="ECO:0000256" key="1">
    <source>
        <dbReference type="SAM" id="MobiDB-lite"/>
    </source>
</evidence>
<comment type="caution">
    <text evidence="5">The sequence shown here is derived from an EMBL/GenBank/DDBJ whole genome shotgun (WGS) entry which is preliminary data.</text>
</comment>
<keyword evidence="6" id="KW-1185">Reference proteome</keyword>
<dbReference type="EMBL" id="BGPR01214529">
    <property type="protein sequence ID" value="GBN49258.1"/>
    <property type="molecule type" value="Genomic_DNA"/>
</dbReference>
<sequence length="51" mass="5696">MAITSHGPTPPVGGTYYHWIGKPNHHHHYTRRSENPLTYPEASHPLARGAP</sequence>
<name>A0A4Y2PE51_ARAVE</name>
<dbReference type="EMBL" id="BGPR01214558">
    <property type="protein sequence ID" value="GBN49314.1"/>
    <property type="molecule type" value="Genomic_DNA"/>
</dbReference>